<dbReference type="AlphaFoldDB" id="A0AAJ0G1L8"/>
<reference evidence="1" key="1">
    <citation type="submission" date="2023-06" db="EMBL/GenBank/DDBJ databases">
        <title>Conoideocrella luteorostrata (Hypocreales: Clavicipitaceae), a potential biocontrol fungus for elongate hemlock scale in United States Christmas tree production areas.</title>
        <authorList>
            <person name="Barrett H."/>
            <person name="Lovett B."/>
            <person name="Macias A.M."/>
            <person name="Stajich J.E."/>
            <person name="Kasson M.T."/>
        </authorList>
    </citation>
    <scope>NUCLEOTIDE SEQUENCE</scope>
    <source>
        <strain evidence="1">ARSEF 14590</strain>
    </source>
</reference>
<gene>
    <name evidence="1" type="ORF">QQS21_002045</name>
</gene>
<proteinExistence type="predicted"/>
<keyword evidence="2" id="KW-1185">Reference proteome</keyword>
<dbReference type="EMBL" id="JASWJB010000023">
    <property type="protein sequence ID" value="KAK2611939.1"/>
    <property type="molecule type" value="Genomic_DNA"/>
</dbReference>
<evidence type="ECO:0000313" key="2">
    <source>
        <dbReference type="Proteomes" id="UP001251528"/>
    </source>
</evidence>
<sequence length="162" mass="19254">MELGKAVKEVLNVAPIKGIIRREFENDFGNLIIELFEFNCVNFRVQQRPHIRKERLEKWRKIHGEAEADVLWRLWWHLSISSQQYVEEQVVSDEREQEMIEQTRRKLAKAFSLGLIDELAWVMSHAHDHAWHISFFYEAIMFGSLLDDGGLKARLYRSDIDD</sequence>
<name>A0AAJ0G1L8_9HYPO</name>
<organism evidence="1 2">
    <name type="scientific">Conoideocrella luteorostrata</name>
    <dbReference type="NCBI Taxonomy" id="1105319"/>
    <lineage>
        <taxon>Eukaryota</taxon>
        <taxon>Fungi</taxon>
        <taxon>Dikarya</taxon>
        <taxon>Ascomycota</taxon>
        <taxon>Pezizomycotina</taxon>
        <taxon>Sordariomycetes</taxon>
        <taxon>Hypocreomycetidae</taxon>
        <taxon>Hypocreales</taxon>
        <taxon>Clavicipitaceae</taxon>
        <taxon>Conoideocrella</taxon>
    </lineage>
</organism>
<evidence type="ECO:0000313" key="1">
    <source>
        <dbReference type="EMBL" id="KAK2611939.1"/>
    </source>
</evidence>
<comment type="caution">
    <text evidence="1">The sequence shown here is derived from an EMBL/GenBank/DDBJ whole genome shotgun (WGS) entry which is preliminary data.</text>
</comment>
<protein>
    <submittedName>
        <fullName evidence="1">Uncharacterized protein</fullName>
    </submittedName>
</protein>
<accession>A0AAJ0G1L8</accession>
<dbReference type="Proteomes" id="UP001251528">
    <property type="component" value="Unassembled WGS sequence"/>
</dbReference>